<dbReference type="Proteomes" id="UP000664203">
    <property type="component" value="Unassembled WGS sequence"/>
</dbReference>
<dbReference type="GO" id="GO:0008250">
    <property type="term" value="C:oligosaccharyltransferase complex"/>
    <property type="evidence" value="ECO:0007669"/>
    <property type="project" value="InterPro"/>
</dbReference>
<feature type="domain" description="Ribophorin II C-terminal" evidence="9">
    <location>
        <begin position="181"/>
        <end position="284"/>
    </location>
</feature>
<dbReference type="GO" id="GO:0006487">
    <property type="term" value="P:protein N-linked glycosylation"/>
    <property type="evidence" value="ECO:0007669"/>
    <property type="project" value="TreeGrafter"/>
</dbReference>
<evidence type="ECO:0000313" key="10">
    <source>
        <dbReference type="EMBL" id="CAF9930873.1"/>
    </source>
</evidence>
<comment type="subcellular location">
    <subcellularLocation>
        <location evidence="1">Endoplasmic reticulum membrane</location>
        <topology evidence="1">Multi-pass membrane protein</topology>
    </subcellularLocation>
</comment>
<keyword evidence="6 7" id="KW-0472">Membrane</keyword>
<dbReference type="OrthoDB" id="432292at2759"/>
<evidence type="ECO:0000256" key="5">
    <source>
        <dbReference type="ARBA" id="ARBA00022989"/>
    </source>
</evidence>
<feature type="chain" id="PRO_5044302911" description="Ribophorin II C-terminal domain-containing protein" evidence="8">
    <location>
        <begin position="27"/>
        <end position="289"/>
    </location>
</feature>
<evidence type="ECO:0000256" key="8">
    <source>
        <dbReference type="SAM" id="SignalP"/>
    </source>
</evidence>
<evidence type="ECO:0000256" key="7">
    <source>
        <dbReference type="SAM" id="Phobius"/>
    </source>
</evidence>
<dbReference type="UniPathway" id="UPA00378"/>
<keyword evidence="2 7" id="KW-0812">Transmembrane</keyword>
<feature type="transmembrane region" description="Helical" evidence="7">
    <location>
        <begin position="191"/>
        <end position="212"/>
    </location>
</feature>
<reference evidence="10" key="1">
    <citation type="submission" date="2021-03" db="EMBL/GenBank/DDBJ databases">
        <authorList>
            <person name="Tagirdzhanova G."/>
        </authorList>
    </citation>
    <scope>NUCLEOTIDE SEQUENCE</scope>
</reference>
<evidence type="ECO:0000256" key="4">
    <source>
        <dbReference type="ARBA" id="ARBA00022824"/>
    </source>
</evidence>
<evidence type="ECO:0000256" key="3">
    <source>
        <dbReference type="ARBA" id="ARBA00022729"/>
    </source>
</evidence>
<accession>A0A8H3FU17</accession>
<organism evidence="10 11">
    <name type="scientific">Alectoria fallacina</name>
    <dbReference type="NCBI Taxonomy" id="1903189"/>
    <lineage>
        <taxon>Eukaryota</taxon>
        <taxon>Fungi</taxon>
        <taxon>Dikarya</taxon>
        <taxon>Ascomycota</taxon>
        <taxon>Pezizomycotina</taxon>
        <taxon>Lecanoromycetes</taxon>
        <taxon>OSLEUM clade</taxon>
        <taxon>Lecanoromycetidae</taxon>
        <taxon>Lecanorales</taxon>
        <taxon>Lecanorineae</taxon>
        <taxon>Parmeliaceae</taxon>
        <taxon>Alectoria</taxon>
    </lineage>
</organism>
<keyword evidence="4" id="KW-0256">Endoplasmic reticulum</keyword>
<proteinExistence type="predicted"/>
<evidence type="ECO:0000256" key="1">
    <source>
        <dbReference type="ARBA" id="ARBA00004477"/>
    </source>
</evidence>
<evidence type="ECO:0000259" key="9">
    <source>
        <dbReference type="Pfam" id="PF25147"/>
    </source>
</evidence>
<protein>
    <recommendedName>
        <fullName evidence="9">Ribophorin II C-terminal domain-containing protein</fullName>
    </recommendedName>
</protein>
<sequence>MRLSRQLLSFLLVIYAASISVAATWGFEDATVSVNKKGAGVGGGFKEKIGENKALSKPIALGASETLKILLTTKEDNKAKRPHQAFLLVKDPQSNLDTSFAFQVKENGKGKIELTQKDLPAQLLSSTGPLDASLVIASFGSTKPYSVKAFDLAVELDSGSPLPSSEKPLRYGKLPQIHHIFKSDPNSPPKIITLIFTAAVVAALPVLLGAWISLGANLNHFSTAFSSSPIPHALFFCSILAIEGVFFKYYTSWNLFQTLPPAFGIGLVTFLSGSRALREVQGRRLAGLR</sequence>
<name>A0A8H3FU17_9LECA</name>
<dbReference type="Pfam" id="PF25147">
    <property type="entry name" value="Ribophorin_II_C"/>
    <property type="match status" value="1"/>
</dbReference>
<feature type="transmembrane region" description="Helical" evidence="7">
    <location>
        <begin position="256"/>
        <end position="277"/>
    </location>
</feature>
<keyword evidence="5 7" id="KW-1133">Transmembrane helix</keyword>
<dbReference type="InterPro" id="IPR056790">
    <property type="entry name" value="Ribophorin_II_C"/>
</dbReference>
<feature type="signal peptide" evidence="8">
    <location>
        <begin position="1"/>
        <end position="26"/>
    </location>
</feature>
<dbReference type="AlphaFoldDB" id="A0A8H3FU17"/>
<dbReference type="EMBL" id="CAJPDR010000296">
    <property type="protein sequence ID" value="CAF9930873.1"/>
    <property type="molecule type" value="Genomic_DNA"/>
</dbReference>
<feature type="transmembrane region" description="Helical" evidence="7">
    <location>
        <begin position="233"/>
        <end position="250"/>
    </location>
</feature>
<dbReference type="InterPro" id="IPR008814">
    <property type="entry name" value="Swp1"/>
</dbReference>
<keyword evidence="3 8" id="KW-0732">Signal</keyword>
<gene>
    <name evidence="10" type="ORF">ALECFALPRED_004747</name>
</gene>
<evidence type="ECO:0000256" key="6">
    <source>
        <dbReference type="ARBA" id="ARBA00023136"/>
    </source>
</evidence>
<evidence type="ECO:0000313" key="11">
    <source>
        <dbReference type="Proteomes" id="UP000664203"/>
    </source>
</evidence>
<comment type="caution">
    <text evidence="10">The sequence shown here is derived from an EMBL/GenBank/DDBJ whole genome shotgun (WGS) entry which is preliminary data.</text>
</comment>
<dbReference type="PANTHER" id="PTHR12640">
    <property type="entry name" value="RIBOPHORIN II"/>
    <property type="match status" value="1"/>
</dbReference>
<dbReference type="PANTHER" id="PTHR12640:SF0">
    <property type="entry name" value="DOLICHYL-DIPHOSPHOOLIGOSACCHARIDE--PROTEIN GLYCOSYLTRANSFERASE SUBUNIT 2"/>
    <property type="match status" value="1"/>
</dbReference>
<keyword evidence="11" id="KW-1185">Reference proteome</keyword>
<evidence type="ECO:0000256" key="2">
    <source>
        <dbReference type="ARBA" id="ARBA00022692"/>
    </source>
</evidence>